<dbReference type="EMBL" id="JASSZA010000005">
    <property type="protein sequence ID" value="KAK2111049.1"/>
    <property type="molecule type" value="Genomic_DNA"/>
</dbReference>
<proteinExistence type="predicted"/>
<name>A0ABQ9VNV2_SAGOE</name>
<comment type="caution">
    <text evidence="2">The sequence shown here is derived from an EMBL/GenBank/DDBJ whole genome shotgun (WGS) entry which is preliminary data.</text>
</comment>
<feature type="region of interest" description="Disordered" evidence="1">
    <location>
        <begin position="247"/>
        <end position="274"/>
    </location>
</feature>
<keyword evidence="3" id="KW-1185">Reference proteome</keyword>
<feature type="region of interest" description="Disordered" evidence="1">
    <location>
        <begin position="76"/>
        <end position="110"/>
    </location>
</feature>
<evidence type="ECO:0000256" key="1">
    <source>
        <dbReference type="SAM" id="MobiDB-lite"/>
    </source>
</evidence>
<evidence type="ECO:0000313" key="3">
    <source>
        <dbReference type="Proteomes" id="UP001266305"/>
    </source>
</evidence>
<gene>
    <name evidence="2" type="primary">MYO15A_4</name>
    <name evidence="2" type="ORF">P7K49_010795</name>
</gene>
<feature type="compositionally biased region" description="Gly residues" evidence="1">
    <location>
        <begin position="1"/>
        <end position="18"/>
    </location>
</feature>
<reference evidence="2 3" key="1">
    <citation type="submission" date="2023-05" db="EMBL/GenBank/DDBJ databases">
        <title>B98-5 Cell Line De Novo Hybrid Assembly: An Optical Mapping Approach.</title>
        <authorList>
            <person name="Kananen K."/>
            <person name="Auerbach J.A."/>
            <person name="Kautto E."/>
            <person name="Blachly J.S."/>
        </authorList>
    </citation>
    <scope>NUCLEOTIDE SEQUENCE [LARGE SCALE GENOMIC DNA]</scope>
    <source>
        <strain evidence="2">B95-8</strain>
        <tissue evidence="2">Cell line</tissue>
    </source>
</reference>
<sequence length="274" mass="28989">MAAVSGGEGALEAMGGGNHQEKRKKELLDIFLPSPPESDSLGEPAGPHKGLDCYLDSLFDPVLSYGDADLEKPTAIAYRMKGGGQPGGGSSSGTEDTTRRPPEPKPIPGLDASTLALQQAFIHKQAVLLAREMTLQAMALQQQPPSAAPRSLPTEKPLAPNSQPKSVGTGHPAKPVLLRATPKPLAPAPLAKVPRPPTKPVAAPVLALDQASSETKLVRYSTLNSEHFPQPTQQIKHIVRQYQQPFRGGRPEALRSALPLPPALQPLTVPECPS</sequence>
<protein>
    <submittedName>
        <fullName evidence="2">Unconventional myosin-XV</fullName>
    </submittedName>
</protein>
<organism evidence="2 3">
    <name type="scientific">Saguinus oedipus</name>
    <name type="common">Cotton-top tamarin</name>
    <name type="synonym">Oedipomidas oedipus</name>
    <dbReference type="NCBI Taxonomy" id="9490"/>
    <lineage>
        <taxon>Eukaryota</taxon>
        <taxon>Metazoa</taxon>
        <taxon>Chordata</taxon>
        <taxon>Craniata</taxon>
        <taxon>Vertebrata</taxon>
        <taxon>Euteleostomi</taxon>
        <taxon>Mammalia</taxon>
        <taxon>Eutheria</taxon>
        <taxon>Euarchontoglires</taxon>
        <taxon>Primates</taxon>
        <taxon>Haplorrhini</taxon>
        <taxon>Platyrrhini</taxon>
        <taxon>Cebidae</taxon>
        <taxon>Callitrichinae</taxon>
        <taxon>Saguinus</taxon>
    </lineage>
</organism>
<feature type="region of interest" description="Disordered" evidence="1">
    <location>
        <begin position="140"/>
        <end position="171"/>
    </location>
</feature>
<feature type="region of interest" description="Disordered" evidence="1">
    <location>
        <begin position="1"/>
        <end position="50"/>
    </location>
</feature>
<evidence type="ECO:0000313" key="2">
    <source>
        <dbReference type="EMBL" id="KAK2111049.1"/>
    </source>
</evidence>
<feature type="compositionally biased region" description="Basic and acidic residues" evidence="1">
    <location>
        <begin position="19"/>
        <end position="28"/>
    </location>
</feature>
<dbReference type="Proteomes" id="UP001266305">
    <property type="component" value="Unassembled WGS sequence"/>
</dbReference>
<accession>A0ABQ9VNV2</accession>
<feature type="compositionally biased region" description="Gly residues" evidence="1">
    <location>
        <begin position="81"/>
        <end position="91"/>
    </location>
</feature>